<keyword evidence="1" id="KW-0812">Transmembrane</keyword>
<proteinExistence type="predicted"/>
<accession>A0A6B0UI43</accession>
<protein>
    <submittedName>
        <fullName evidence="2">Putative secreted protein</fullName>
    </submittedName>
</protein>
<keyword evidence="1" id="KW-1133">Transmembrane helix</keyword>
<dbReference type="EMBL" id="GIFC01005550">
    <property type="protein sequence ID" value="MXU87633.1"/>
    <property type="molecule type" value="Transcribed_RNA"/>
</dbReference>
<feature type="transmembrane region" description="Helical" evidence="1">
    <location>
        <begin position="6"/>
        <end position="25"/>
    </location>
</feature>
<name>A0A6B0UI43_IXORI</name>
<dbReference type="AlphaFoldDB" id="A0A6B0UI43"/>
<evidence type="ECO:0000256" key="1">
    <source>
        <dbReference type="SAM" id="Phobius"/>
    </source>
</evidence>
<sequence>MSVIFFLIIIPSQICVFFFFFYVICLKRSEAHPKSCICALHARKKPLGGFVSSDLRGARVFTDHSGDQSSPFTCASQLCLQTANKCRGKAAVARKTP</sequence>
<organism evidence="2">
    <name type="scientific">Ixodes ricinus</name>
    <name type="common">Common tick</name>
    <name type="synonym">Acarus ricinus</name>
    <dbReference type="NCBI Taxonomy" id="34613"/>
    <lineage>
        <taxon>Eukaryota</taxon>
        <taxon>Metazoa</taxon>
        <taxon>Ecdysozoa</taxon>
        <taxon>Arthropoda</taxon>
        <taxon>Chelicerata</taxon>
        <taxon>Arachnida</taxon>
        <taxon>Acari</taxon>
        <taxon>Parasitiformes</taxon>
        <taxon>Ixodida</taxon>
        <taxon>Ixodoidea</taxon>
        <taxon>Ixodidae</taxon>
        <taxon>Ixodinae</taxon>
        <taxon>Ixodes</taxon>
    </lineage>
</organism>
<reference evidence="2" key="1">
    <citation type="submission" date="2019-12" db="EMBL/GenBank/DDBJ databases">
        <title>An insight into the sialome of adult female Ixodes ricinus ticks feeding for 6 days.</title>
        <authorList>
            <person name="Perner J."/>
            <person name="Ribeiro J.M.C."/>
        </authorList>
    </citation>
    <scope>NUCLEOTIDE SEQUENCE</scope>
    <source>
        <strain evidence="2">Semi-engorged</strain>
        <tissue evidence="2">Salivary glands</tissue>
    </source>
</reference>
<evidence type="ECO:0000313" key="2">
    <source>
        <dbReference type="EMBL" id="MXU87633.1"/>
    </source>
</evidence>
<keyword evidence="1" id="KW-0472">Membrane</keyword>